<dbReference type="AlphaFoldDB" id="B2KAX9"/>
<dbReference type="Pfam" id="PF18912">
    <property type="entry name" value="DZR_2"/>
    <property type="match status" value="1"/>
</dbReference>
<protein>
    <submittedName>
        <fullName evidence="4">Phosphoribosyltransferase</fullName>
    </submittedName>
</protein>
<dbReference type="InterPro" id="IPR051910">
    <property type="entry name" value="ComF/GntX_DNA_util-trans"/>
</dbReference>
<dbReference type="Pfam" id="PF00156">
    <property type="entry name" value="Pribosyltran"/>
    <property type="match status" value="1"/>
</dbReference>
<dbReference type="HOGENOM" id="CLU_054549_1_1_0"/>
<dbReference type="InterPro" id="IPR044005">
    <property type="entry name" value="DZR_2"/>
</dbReference>
<dbReference type="GO" id="GO:0016757">
    <property type="term" value="F:glycosyltransferase activity"/>
    <property type="evidence" value="ECO:0007669"/>
    <property type="project" value="UniProtKB-KW"/>
</dbReference>
<organism evidence="4 5">
    <name type="scientific">Elusimicrobium minutum (strain Pei191)</name>
    <dbReference type="NCBI Taxonomy" id="445932"/>
    <lineage>
        <taxon>Bacteria</taxon>
        <taxon>Pseudomonadati</taxon>
        <taxon>Elusimicrobiota</taxon>
        <taxon>Elusimicrobia</taxon>
        <taxon>Elusimicrobiales</taxon>
        <taxon>Elusimicrobiaceae</taxon>
        <taxon>Elusimicrobium</taxon>
    </lineage>
</organism>
<gene>
    <name evidence="4" type="ordered locus">Emin_0109</name>
</gene>
<reference evidence="4 5" key="1">
    <citation type="journal article" date="2009" name="Appl. Environ. Microbiol.">
        <title>Genomic analysis of 'Elusimicrobium minutum,' the first cultivated representative of the phylum 'Elusimicrobia' (formerly termite group 1).</title>
        <authorList>
            <person name="Herlemann D.P.R."/>
            <person name="Geissinger O."/>
            <person name="Ikeda-Ohtsubo W."/>
            <person name="Kunin V."/>
            <person name="Sun H."/>
            <person name="Lapidus A."/>
            <person name="Hugenholtz P."/>
            <person name="Brune A."/>
        </authorList>
    </citation>
    <scope>NUCLEOTIDE SEQUENCE [LARGE SCALE GENOMIC DNA]</scope>
    <source>
        <strain evidence="4 5">Pei191</strain>
    </source>
</reference>
<feature type="domain" description="Phosphoribosyltransferase" evidence="2">
    <location>
        <begin position="152"/>
        <end position="240"/>
    </location>
</feature>
<keyword evidence="4" id="KW-0808">Transferase</keyword>
<dbReference type="InterPro" id="IPR029057">
    <property type="entry name" value="PRTase-like"/>
</dbReference>
<dbReference type="CDD" id="cd06223">
    <property type="entry name" value="PRTases_typeI"/>
    <property type="match status" value="1"/>
</dbReference>
<evidence type="ECO:0000313" key="5">
    <source>
        <dbReference type="Proteomes" id="UP000001029"/>
    </source>
</evidence>
<dbReference type="SUPFAM" id="SSF53271">
    <property type="entry name" value="PRTase-like"/>
    <property type="match status" value="1"/>
</dbReference>
<name>B2KAX9_ELUMP</name>
<evidence type="ECO:0000259" key="2">
    <source>
        <dbReference type="Pfam" id="PF00156"/>
    </source>
</evidence>
<accession>B2KAX9</accession>
<evidence type="ECO:0000313" key="4">
    <source>
        <dbReference type="EMBL" id="ACC97675.1"/>
    </source>
</evidence>
<dbReference type="OrthoDB" id="9779910at2"/>
<feature type="domain" description="Double zinc ribbon" evidence="3">
    <location>
        <begin position="13"/>
        <end position="69"/>
    </location>
</feature>
<dbReference type="EMBL" id="CP001055">
    <property type="protein sequence ID" value="ACC97675.1"/>
    <property type="molecule type" value="Genomic_DNA"/>
</dbReference>
<evidence type="ECO:0000256" key="1">
    <source>
        <dbReference type="ARBA" id="ARBA00008007"/>
    </source>
</evidence>
<sequence>MKNIIKTLKNYLANFLLPKTCHHCKCDLSADYKEPLCLKCAGNLKDMGALKCKRCGINLDSGGTYCFNCSGAKAKKFKCSLIRSCFIFTPEIRSLIHNFKYHEHLRLKHFFNSALLKTFNQTPEFKKVDIVVPVPLSCLRYRARGYNQSAVLAKKLSASTHISYVPQSLKRIKNTKSQVNLDKEKRASNMKNAFKAAGKITGKTILLIDDVATTGSTLEACAEALKKAGAKNIYALTIAREPFKH</sequence>
<dbReference type="KEGG" id="emi:Emin_0109"/>
<keyword evidence="5" id="KW-1185">Reference proteome</keyword>
<comment type="similarity">
    <text evidence="1">Belongs to the ComF/GntX family.</text>
</comment>
<keyword evidence="4" id="KW-0328">Glycosyltransferase</keyword>
<dbReference type="PANTHER" id="PTHR47505:SF1">
    <property type="entry name" value="DNA UTILIZATION PROTEIN YHGH"/>
    <property type="match status" value="1"/>
</dbReference>
<dbReference type="Proteomes" id="UP000001029">
    <property type="component" value="Chromosome"/>
</dbReference>
<dbReference type="RefSeq" id="WP_012414290.1">
    <property type="nucleotide sequence ID" value="NC_010644.1"/>
</dbReference>
<proteinExistence type="inferred from homology"/>
<dbReference type="Gene3D" id="3.40.50.2020">
    <property type="match status" value="1"/>
</dbReference>
<dbReference type="InterPro" id="IPR000836">
    <property type="entry name" value="PRTase_dom"/>
</dbReference>
<dbReference type="STRING" id="445932.Emin_0109"/>
<evidence type="ECO:0000259" key="3">
    <source>
        <dbReference type="Pfam" id="PF18912"/>
    </source>
</evidence>
<dbReference type="PANTHER" id="PTHR47505">
    <property type="entry name" value="DNA UTILIZATION PROTEIN YHGH"/>
    <property type="match status" value="1"/>
</dbReference>